<dbReference type="EMBL" id="ML120482">
    <property type="protein sequence ID" value="RPA92031.1"/>
    <property type="molecule type" value="Genomic_DNA"/>
</dbReference>
<organism evidence="1 2">
    <name type="scientific">Choiromyces venosus 120613-1</name>
    <dbReference type="NCBI Taxonomy" id="1336337"/>
    <lineage>
        <taxon>Eukaryota</taxon>
        <taxon>Fungi</taxon>
        <taxon>Dikarya</taxon>
        <taxon>Ascomycota</taxon>
        <taxon>Pezizomycotina</taxon>
        <taxon>Pezizomycetes</taxon>
        <taxon>Pezizales</taxon>
        <taxon>Tuberaceae</taxon>
        <taxon>Choiromyces</taxon>
    </lineage>
</organism>
<protein>
    <submittedName>
        <fullName evidence="1">Uncharacterized protein</fullName>
    </submittedName>
</protein>
<gene>
    <name evidence="1" type="ORF">L873DRAFT_245637</name>
</gene>
<sequence>MICGFDEEGRKMEDGGGVEMMGNVMWLSTELDVKNREKKKRNELYLSSSYDLIPPPSMNGRARLLSLQKFNKEYPAGVHKRSKEYGKVFVYRRGCNPRTATYMSEFVWGGYRRPGRRMLLRLGEMVYHRTKVVKQGE</sequence>
<accession>A0A3N4J601</accession>
<dbReference type="Gene3D" id="2.30.30.490">
    <property type="match status" value="1"/>
</dbReference>
<reference evidence="1 2" key="1">
    <citation type="journal article" date="2018" name="Nat. Ecol. Evol.">
        <title>Pezizomycetes genomes reveal the molecular basis of ectomycorrhizal truffle lifestyle.</title>
        <authorList>
            <person name="Murat C."/>
            <person name="Payen T."/>
            <person name="Noel B."/>
            <person name="Kuo A."/>
            <person name="Morin E."/>
            <person name="Chen J."/>
            <person name="Kohler A."/>
            <person name="Krizsan K."/>
            <person name="Balestrini R."/>
            <person name="Da Silva C."/>
            <person name="Montanini B."/>
            <person name="Hainaut M."/>
            <person name="Levati E."/>
            <person name="Barry K.W."/>
            <person name="Belfiori B."/>
            <person name="Cichocki N."/>
            <person name="Clum A."/>
            <person name="Dockter R.B."/>
            <person name="Fauchery L."/>
            <person name="Guy J."/>
            <person name="Iotti M."/>
            <person name="Le Tacon F."/>
            <person name="Lindquist E.A."/>
            <person name="Lipzen A."/>
            <person name="Malagnac F."/>
            <person name="Mello A."/>
            <person name="Molinier V."/>
            <person name="Miyauchi S."/>
            <person name="Poulain J."/>
            <person name="Riccioni C."/>
            <person name="Rubini A."/>
            <person name="Sitrit Y."/>
            <person name="Splivallo R."/>
            <person name="Traeger S."/>
            <person name="Wang M."/>
            <person name="Zifcakova L."/>
            <person name="Wipf D."/>
            <person name="Zambonelli A."/>
            <person name="Paolocci F."/>
            <person name="Nowrousian M."/>
            <person name="Ottonello S."/>
            <person name="Baldrian P."/>
            <person name="Spatafora J.W."/>
            <person name="Henrissat B."/>
            <person name="Nagy L.G."/>
            <person name="Aury J.M."/>
            <person name="Wincker P."/>
            <person name="Grigoriev I.V."/>
            <person name="Bonfante P."/>
            <person name="Martin F.M."/>
        </authorList>
    </citation>
    <scope>NUCLEOTIDE SEQUENCE [LARGE SCALE GENOMIC DNA]</scope>
    <source>
        <strain evidence="1 2">120613-1</strain>
    </source>
</reference>
<dbReference type="OrthoDB" id="1926878at2759"/>
<dbReference type="STRING" id="1336337.A0A3N4J601"/>
<dbReference type="AlphaFoldDB" id="A0A3N4J601"/>
<proteinExistence type="predicted"/>
<keyword evidence="2" id="KW-1185">Reference proteome</keyword>
<dbReference type="Proteomes" id="UP000276215">
    <property type="component" value="Unassembled WGS sequence"/>
</dbReference>
<name>A0A3N4J601_9PEZI</name>
<evidence type="ECO:0000313" key="1">
    <source>
        <dbReference type="EMBL" id="RPA92031.1"/>
    </source>
</evidence>
<evidence type="ECO:0000313" key="2">
    <source>
        <dbReference type="Proteomes" id="UP000276215"/>
    </source>
</evidence>
<dbReference type="InterPro" id="IPR043151">
    <property type="entry name" value="BAH_sf"/>
</dbReference>